<dbReference type="GO" id="GO:0016491">
    <property type="term" value="F:oxidoreductase activity"/>
    <property type="evidence" value="ECO:0007669"/>
    <property type="project" value="InterPro"/>
</dbReference>
<feature type="transmembrane region" description="Helical" evidence="1">
    <location>
        <begin position="20"/>
        <end position="40"/>
    </location>
</feature>
<evidence type="ECO:0000313" key="3">
    <source>
        <dbReference type="Proteomes" id="UP000469558"/>
    </source>
</evidence>
<dbReference type="EMBL" id="QGMK01000405">
    <property type="protein sequence ID" value="TVY81896.1"/>
    <property type="molecule type" value="Genomic_DNA"/>
</dbReference>
<evidence type="ECO:0000313" key="2">
    <source>
        <dbReference type="EMBL" id="TVY81896.1"/>
    </source>
</evidence>
<gene>
    <name evidence="2" type="primary">mpaB</name>
    <name evidence="2" type="ORF">LSUE1_G002868</name>
</gene>
<accession>A0A8T9C985</accession>
<dbReference type="PANTHER" id="PTHR36124">
    <property type="match status" value="1"/>
</dbReference>
<dbReference type="PANTHER" id="PTHR36124:SF1">
    <property type="entry name" value="ER-BOUND OXYGENASE MPAB_MPAB'_RUBBER OXYGENASE CATALYTIC DOMAIN-CONTAINING PROTEIN"/>
    <property type="match status" value="1"/>
</dbReference>
<keyword evidence="3" id="KW-1185">Reference proteome</keyword>
<sequence>MGNSTANIGGAAPPAQASGWAPLIVTLFALYAVLCSYLRFQRRDAMHKKLGFTNGKSLSRMTVIEAQSIVQYLGQLEFPKLYYTSVQFALFKTYGIPTISGLLMATREFSTTENASKRYSDTEILIQEFTFHHPENERVHKAIARMNYIHSGYQKAGKISNADLLYTLSVFITEPITWVKKYEWRSMTDMEICAIGVLWKSIGDAMGIQYEGYLSKSLWKDGLEFYEDISAWAEQYEQKYMVPAESNRKLANELLPLLLFFVPKSAEVAARNIVGCLMGERLCKAMIYPAPTKGFARLASVIFATRAFVLRYLSPPRPEFLRVSHFTDADPKTGRYHWKTYLVQPMYNKPGFMNRWGPEAWFVKAFGGSVPGDKGKTFCPEGYKIEEMGPKGMKKGLAEMKATEQRLKTERPLGCPFAFAA</sequence>
<reference evidence="2 3" key="1">
    <citation type="submission" date="2018-05" db="EMBL/GenBank/DDBJ databases">
        <title>Genome sequencing and assembly of the regulated plant pathogen Lachnellula willkommii and related sister species for the development of diagnostic species identification markers.</title>
        <authorList>
            <person name="Giroux E."/>
            <person name="Bilodeau G."/>
        </authorList>
    </citation>
    <scope>NUCLEOTIDE SEQUENCE [LARGE SCALE GENOMIC DNA]</scope>
    <source>
        <strain evidence="2 3">CBS 268.59</strain>
    </source>
</reference>
<dbReference type="InterPro" id="IPR046366">
    <property type="entry name" value="MPAB"/>
</dbReference>
<protein>
    <submittedName>
        <fullName evidence="2">Mycophenolic acid synthesis protein B</fullName>
    </submittedName>
</protein>
<keyword evidence="1" id="KW-1133">Transmembrane helix</keyword>
<dbReference type="OrthoDB" id="545169at2759"/>
<organism evidence="2 3">
    <name type="scientific">Lachnellula suecica</name>
    <dbReference type="NCBI Taxonomy" id="602035"/>
    <lineage>
        <taxon>Eukaryota</taxon>
        <taxon>Fungi</taxon>
        <taxon>Dikarya</taxon>
        <taxon>Ascomycota</taxon>
        <taxon>Pezizomycotina</taxon>
        <taxon>Leotiomycetes</taxon>
        <taxon>Helotiales</taxon>
        <taxon>Lachnaceae</taxon>
        <taxon>Lachnellula</taxon>
    </lineage>
</organism>
<keyword evidence="1" id="KW-0472">Membrane</keyword>
<evidence type="ECO:0000256" key="1">
    <source>
        <dbReference type="SAM" id="Phobius"/>
    </source>
</evidence>
<keyword evidence="1" id="KW-0812">Transmembrane</keyword>
<name>A0A8T9C985_9HELO</name>
<dbReference type="AlphaFoldDB" id="A0A8T9C985"/>
<dbReference type="Proteomes" id="UP000469558">
    <property type="component" value="Unassembled WGS sequence"/>
</dbReference>
<comment type="caution">
    <text evidence="2">The sequence shown here is derived from an EMBL/GenBank/DDBJ whole genome shotgun (WGS) entry which is preliminary data.</text>
</comment>
<proteinExistence type="predicted"/>